<dbReference type="PANTHER" id="PTHR12236:SF75">
    <property type="entry name" value="CUTICULAR PROTEIN 62BB, ISOFORM A"/>
    <property type="match status" value="1"/>
</dbReference>
<dbReference type="PANTHER" id="PTHR12236">
    <property type="entry name" value="STRUCTURAL CONTITUENT OF CUTICLE"/>
    <property type="match status" value="1"/>
</dbReference>
<gene>
    <name evidence="5" type="ORF">HHI36_003129</name>
</gene>
<dbReference type="Proteomes" id="UP001516400">
    <property type="component" value="Unassembled WGS sequence"/>
</dbReference>
<dbReference type="Pfam" id="PF00379">
    <property type="entry name" value="Chitin_bind_4"/>
    <property type="match status" value="1"/>
</dbReference>
<dbReference type="InterPro" id="IPR000618">
    <property type="entry name" value="Insect_cuticle"/>
</dbReference>
<evidence type="ECO:0000313" key="5">
    <source>
        <dbReference type="EMBL" id="KAL3288695.1"/>
    </source>
</evidence>
<keyword evidence="1 2" id="KW-0193">Cuticle</keyword>
<reference evidence="5 6" key="1">
    <citation type="journal article" date="2021" name="BMC Biol.">
        <title>Horizontally acquired antibacterial genes associated with adaptive radiation of ladybird beetles.</title>
        <authorList>
            <person name="Li H.S."/>
            <person name="Tang X.F."/>
            <person name="Huang Y.H."/>
            <person name="Xu Z.Y."/>
            <person name="Chen M.L."/>
            <person name="Du X.Y."/>
            <person name="Qiu B.Y."/>
            <person name="Chen P.T."/>
            <person name="Zhang W."/>
            <person name="Slipinski A."/>
            <person name="Escalona H.E."/>
            <person name="Waterhouse R.M."/>
            <person name="Zwick A."/>
            <person name="Pang H."/>
        </authorList>
    </citation>
    <scope>NUCLEOTIDE SEQUENCE [LARGE SCALE GENOMIC DNA]</scope>
    <source>
        <strain evidence="5">SYSU2018</strain>
    </source>
</reference>
<dbReference type="GO" id="GO:0042302">
    <property type="term" value="F:structural constituent of cuticle"/>
    <property type="evidence" value="ECO:0007669"/>
    <property type="project" value="UniProtKB-UniRule"/>
</dbReference>
<feature type="region of interest" description="Disordered" evidence="3">
    <location>
        <begin position="57"/>
        <end position="103"/>
    </location>
</feature>
<keyword evidence="4" id="KW-0732">Signal</keyword>
<accession>A0ABD2PE17</accession>
<evidence type="ECO:0008006" key="7">
    <source>
        <dbReference type="Google" id="ProtNLM"/>
    </source>
</evidence>
<dbReference type="PROSITE" id="PS51155">
    <property type="entry name" value="CHIT_BIND_RR_2"/>
    <property type="match status" value="1"/>
</dbReference>
<sequence>MQWKMAIHLLSALIIGHTLLTECSVIVKRNSYNFNPVDQEAIETNAYNPLYIRNSHETTPNIQRPSFSQIEEEPPENTIESQQPSPEYEYGYSVNEPSTGDQKFHTESRRDNIVQGTYSLIEPDGSRRTVVYIADIYGFRVRMYRDPPDQRESYVDQSQDALRHSMERIPDKMEERSDHFREQPNVESNLVGTKKIEVEDVAGLSIPHLSNFETVPVLVEDVPMDISMNDETKFLIETPDVLPIDSKNSISEYTKLNLTDIVNTNDVVKTLSHNTLVPNQIISTFPLPTSTIPPSVLVFSASPAKVHTASAPTVVENPSHIAVTTPVPITNSRYPPLKVFSDNEFPLLAHVSPSYSKRYARYFS</sequence>
<evidence type="ECO:0000256" key="4">
    <source>
        <dbReference type="SAM" id="SignalP"/>
    </source>
</evidence>
<protein>
    <recommendedName>
        <fullName evidence="7">Cuticle protein</fullName>
    </recommendedName>
</protein>
<dbReference type="AlphaFoldDB" id="A0ABD2PE17"/>
<dbReference type="InterPro" id="IPR051217">
    <property type="entry name" value="Insect_Cuticle_Struc_Prot"/>
</dbReference>
<evidence type="ECO:0000313" key="6">
    <source>
        <dbReference type="Proteomes" id="UP001516400"/>
    </source>
</evidence>
<dbReference type="InterPro" id="IPR031311">
    <property type="entry name" value="CHIT_BIND_RR_consensus"/>
</dbReference>
<dbReference type="PRINTS" id="PR00947">
    <property type="entry name" value="CUTICLE"/>
</dbReference>
<keyword evidence="6" id="KW-1185">Reference proteome</keyword>
<proteinExistence type="predicted"/>
<feature type="chain" id="PRO_5044804897" description="Cuticle protein" evidence="4">
    <location>
        <begin position="24"/>
        <end position="364"/>
    </location>
</feature>
<dbReference type="PROSITE" id="PS00233">
    <property type="entry name" value="CHIT_BIND_RR_1"/>
    <property type="match status" value="1"/>
</dbReference>
<name>A0ABD2PE17_9CUCU</name>
<evidence type="ECO:0000256" key="3">
    <source>
        <dbReference type="SAM" id="MobiDB-lite"/>
    </source>
</evidence>
<organism evidence="5 6">
    <name type="scientific">Cryptolaemus montrouzieri</name>
    <dbReference type="NCBI Taxonomy" id="559131"/>
    <lineage>
        <taxon>Eukaryota</taxon>
        <taxon>Metazoa</taxon>
        <taxon>Ecdysozoa</taxon>
        <taxon>Arthropoda</taxon>
        <taxon>Hexapoda</taxon>
        <taxon>Insecta</taxon>
        <taxon>Pterygota</taxon>
        <taxon>Neoptera</taxon>
        <taxon>Endopterygota</taxon>
        <taxon>Coleoptera</taxon>
        <taxon>Polyphaga</taxon>
        <taxon>Cucujiformia</taxon>
        <taxon>Coccinelloidea</taxon>
        <taxon>Coccinellidae</taxon>
        <taxon>Scymninae</taxon>
        <taxon>Scymnini</taxon>
        <taxon>Cryptolaemus</taxon>
    </lineage>
</organism>
<feature type="signal peptide" evidence="4">
    <location>
        <begin position="1"/>
        <end position="23"/>
    </location>
</feature>
<evidence type="ECO:0000256" key="2">
    <source>
        <dbReference type="PROSITE-ProRule" id="PRU00497"/>
    </source>
</evidence>
<comment type="caution">
    <text evidence="5">The sequence shown here is derived from an EMBL/GenBank/DDBJ whole genome shotgun (WGS) entry which is preliminary data.</text>
</comment>
<dbReference type="EMBL" id="JABFTP020000185">
    <property type="protein sequence ID" value="KAL3288695.1"/>
    <property type="molecule type" value="Genomic_DNA"/>
</dbReference>
<evidence type="ECO:0000256" key="1">
    <source>
        <dbReference type="ARBA" id="ARBA00022460"/>
    </source>
</evidence>
<feature type="compositionally biased region" description="Polar residues" evidence="3">
    <location>
        <begin position="57"/>
        <end position="69"/>
    </location>
</feature>